<accession>A0AAV0XHH4</accession>
<name>A0AAV0XHH4_9HEMI</name>
<reference evidence="1 2" key="1">
    <citation type="submission" date="2023-01" db="EMBL/GenBank/DDBJ databases">
        <authorList>
            <person name="Whitehead M."/>
        </authorList>
    </citation>
    <scope>NUCLEOTIDE SEQUENCE [LARGE SCALE GENOMIC DNA]</scope>
</reference>
<organism evidence="1 2">
    <name type="scientific">Macrosiphum euphorbiae</name>
    <name type="common">potato aphid</name>
    <dbReference type="NCBI Taxonomy" id="13131"/>
    <lineage>
        <taxon>Eukaryota</taxon>
        <taxon>Metazoa</taxon>
        <taxon>Ecdysozoa</taxon>
        <taxon>Arthropoda</taxon>
        <taxon>Hexapoda</taxon>
        <taxon>Insecta</taxon>
        <taxon>Pterygota</taxon>
        <taxon>Neoptera</taxon>
        <taxon>Paraneoptera</taxon>
        <taxon>Hemiptera</taxon>
        <taxon>Sternorrhyncha</taxon>
        <taxon>Aphidomorpha</taxon>
        <taxon>Aphidoidea</taxon>
        <taxon>Aphididae</taxon>
        <taxon>Macrosiphini</taxon>
        <taxon>Macrosiphum</taxon>
    </lineage>
</organism>
<comment type="caution">
    <text evidence="1">The sequence shown here is derived from an EMBL/GenBank/DDBJ whole genome shotgun (WGS) entry which is preliminary data.</text>
</comment>
<dbReference type="EMBL" id="CARXXK010000004">
    <property type="protein sequence ID" value="CAI6367026.1"/>
    <property type="molecule type" value="Genomic_DNA"/>
</dbReference>
<proteinExistence type="predicted"/>
<sequence length="111" mass="12306">MYMRTALATCSGGAGSTVVLSSSTTSYEEKKYLRATVVKNFVDIDKEMCWDLMRVSLLLHVSATGIENKLATLSLNKIHTEREIRNFSVAGHLTPEKMLSSAEIVKHTIND</sequence>
<dbReference type="AlphaFoldDB" id="A0AAV0XHH4"/>
<evidence type="ECO:0000313" key="2">
    <source>
        <dbReference type="Proteomes" id="UP001160148"/>
    </source>
</evidence>
<evidence type="ECO:0000313" key="1">
    <source>
        <dbReference type="EMBL" id="CAI6367026.1"/>
    </source>
</evidence>
<keyword evidence="2" id="KW-1185">Reference proteome</keyword>
<dbReference type="Proteomes" id="UP001160148">
    <property type="component" value="Unassembled WGS sequence"/>
</dbReference>
<protein>
    <submittedName>
        <fullName evidence="1">Uncharacterized protein</fullName>
    </submittedName>
</protein>
<gene>
    <name evidence="1" type="ORF">MEUPH1_LOCUS21545</name>
</gene>